<feature type="domain" description="RING-type" evidence="16">
    <location>
        <begin position="106"/>
        <end position="148"/>
    </location>
</feature>
<comment type="pathway">
    <text evidence="3">Protein modification; protein ubiquitination.</text>
</comment>
<comment type="catalytic activity">
    <reaction evidence="1">
        <text>S-ubiquitinyl-[E2 ubiquitin-conjugating enzyme]-L-cysteine + [acceptor protein]-L-lysine = [E2 ubiquitin-conjugating enzyme]-L-cysteine + N(6)-ubiquitinyl-[acceptor protein]-L-lysine.</text>
        <dbReference type="EC" id="2.3.2.27"/>
    </reaction>
</comment>
<dbReference type="InterPro" id="IPR013083">
    <property type="entry name" value="Znf_RING/FYVE/PHD"/>
</dbReference>
<comment type="similarity">
    <text evidence="13">Belongs to the RING-type zinc finger family. ATL subfamily.</text>
</comment>
<dbReference type="Gene3D" id="3.30.40.10">
    <property type="entry name" value="Zinc/RING finger domain, C3HC4 (zinc finger)"/>
    <property type="match status" value="1"/>
</dbReference>
<keyword evidence="11 15" id="KW-1133">Transmembrane helix</keyword>
<evidence type="ECO:0000256" key="9">
    <source>
        <dbReference type="ARBA" id="ARBA00022786"/>
    </source>
</evidence>
<dbReference type="CDD" id="cd16461">
    <property type="entry name" value="RING-H2_EL5-like"/>
    <property type="match status" value="1"/>
</dbReference>
<dbReference type="GO" id="GO:0008270">
    <property type="term" value="F:zinc ion binding"/>
    <property type="evidence" value="ECO:0007669"/>
    <property type="project" value="UniProtKB-KW"/>
</dbReference>
<keyword evidence="18" id="KW-1185">Reference proteome</keyword>
<evidence type="ECO:0000256" key="4">
    <source>
        <dbReference type="ARBA" id="ARBA00012483"/>
    </source>
</evidence>
<evidence type="ECO:0000256" key="5">
    <source>
        <dbReference type="ARBA" id="ARBA00022679"/>
    </source>
</evidence>
<dbReference type="InterPro" id="IPR001841">
    <property type="entry name" value="Znf_RING"/>
</dbReference>
<evidence type="ECO:0000313" key="17">
    <source>
        <dbReference type="EMBL" id="KAJ7982581.1"/>
    </source>
</evidence>
<accession>A0AAD7VNH3</accession>
<feature type="transmembrane region" description="Helical" evidence="15">
    <location>
        <begin position="26"/>
        <end position="50"/>
    </location>
</feature>
<organism evidence="17 18">
    <name type="scientific">Quillaja saponaria</name>
    <name type="common">Soap bark tree</name>
    <dbReference type="NCBI Taxonomy" id="32244"/>
    <lineage>
        <taxon>Eukaryota</taxon>
        <taxon>Viridiplantae</taxon>
        <taxon>Streptophyta</taxon>
        <taxon>Embryophyta</taxon>
        <taxon>Tracheophyta</taxon>
        <taxon>Spermatophyta</taxon>
        <taxon>Magnoliopsida</taxon>
        <taxon>eudicotyledons</taxon>
        <taxon>Gunneridae</taxon>
        <taxon>Pentapetalae</taxon>
        <taxon>rosids</taxon>
        <taxon>fabids</taxon>
        <taxon>Fabales</taxon>
        <taxon>Quillajaceae</taxon>
        <taxon>Quillaja</taxon>
    </lineage>
</organism>
<dbReference type="Pfam" id="PF13639">
    <property type="entry name" value="zf-RING_2"/>
    <property type="match status" value="1"/>
</dbReference>
<dbReference type="GO" id="GO:0016020">
    <property type="term" value="C:membrane"/>
    <property type="evidence" value="ECO:0007669"/>
    <property type="project" value="UniProtKB-SubCell"/>
</dbReference>
<dbReference type="PANTHER" id="PTHR46913:SF23">
    <property type="entry name" value="E3 UBIQUITIN-PROTEIN LIGASE RHA4A-RELATED"/>
    <property type="match status" value="1"/>
</dbReference>
<dbReference type="EC" id="2.3.2.27" evidence="4"/>
<dbReference type="EMBL" id="JARAOO010000001">
    <property type="protein sequence ID" value="KAJ7982581.1"/>
    <property type="molecule type" value="Genomic_DNA"/>
</dbReference>
<dbReference type="GO" id="GO:0016567">
    <property type="term" value="P:protein ubiquitination"/>
    <property type="evidence" value="ECO:0007669"/>
    <property type="project" value="InterPro"/>
</dbReference>
<dbReference type="Proteomes" id="UP001163823">
    <property type="component" value="Chromosome 1"/>
</dbReference>
<keyword evidence="8 14" id="KW-0863">Zinc-finger</keyword>
<reference evidence="17 18" key="1">
    <citation type="journal article" date="2023" name="Science">
        <title>Elucidation of the pathway for biosynthesis of saponin adjuvants from the soapbark tree.</title>
        <authorList>
            <person name="Reed J."/>
            <person name="Orme A."/>
            <person name="El-Demerdash A."/>
            <person name="Owen C."/>
            <person name="Martin L.B.B."/>
            <person name="Misra R.C."/>
            <person name="Kikuchi S."/>
            <person name="Rejzek M."/>
            <person name="Martin A.C."/>
            <person name="Harkess A."/>
            <person name="Leebens-Mack J."/>
            <person name="Louveau T."/>
            <person name="Stephenson M.J."/>
            <person name="Osbourn A."/>
        </authorList>
    </citation>
    <scope>NUCLEOTIDE SEQUENCE [LARGE SCALE GENOMIC DNA]</scope>
    <source>
        <strain evidence="17">S10</strain>
    </source>
</reference>
<gene>
    <name evidence="17" type="ORF">O6P43_001690</name>
</gene>
<dbReference type="PROSITE" id="PS50089">
    <property type="entry name" value="ZF_RING_2"/>
    <property type="match status" value="1"/>
</dbReference>
<evidence type="ECO:0000259" key="16">
    <source>
        <dbReference type="PROSITE" id="PS50089"/>
    </source>
</evidence>
<keyword evidence="7" id="KW-0479">Metal-binding</keyword>
<keyword evidence="10" id="KW-0862">Zinc</keyword>
<dbReference type="InterPro" id="IPR044600">
    <property type="entry name" value="ATL1/ATL16-like"/>
</dbReference>
<name>A0AAD7VNH3_QUISA</name>
<dbReference type="SMART" id="SM00184">
    <property type="entry name" value="RING"/>
    <property type="match status" value="1"/>
</dbReference>
<comment type="caution">
    <text evidence="17">The sequence shown here is derived from an EMBL/GenBank/DDBJ whole genome shotgun (WGS) entry which is preliminary data.</text>
</comment>
<protein>
    <recommendedName>
        <fullName evidence="4">RING-type E3 ubiquitin transferase</fullName>
        <ecNumber evidence="4">2.3.2.27</ecNumber>
    </recommendedName>
</protein>
<proteinExistence type="inferred from homology"/>
<dbReference type="AlphaFoldDB" id="A0AAD7VNH3"/>
<evidence type="ECO:0000256" key="1">
    <source>
        <dbReference type="ARBA" id="ARBA00000900"/>
    </source>
</evidence>
<keyword evidence="9" id="KW-0833">Ubl conjugation pathway</keyword>
<evidence type="ECO:0000256" key="12">
    <source>
        <dbReference type="ARBA" id="ARBA00023136"/>
    </source>
</evidence>
<dbReference type="GO" id="GO:0061630">
    <property type="term" value="F:ubiquitin protein ligase activity"/>
    <property type="evidence" value="ECO:0007669"/>
    <property type="project" value="UniProtKB-EC"/>
</dbReference>
<evidence type="ECO:0000256" key="11">
    <source>
        <dbReference type="ARBA" id="ARBA00022989"/>
    </source>
</evidence>
<evidence type="ECO:0000256" key="15">
    <source>
        <dbReference type="SAM" id="Phobius"/>
    </source>
</evidence>
<evidence type="ECO:0000256" key="3">
    <source>
        <dbReference type="ARBA" id="ARBA00004906"/>
    </source>
</evidence>
<dbReference type="PANTHER" id="PTHR46913">
    <property type="entry name" value="RING-H2 FINGER PROTEIN ATL16"/>
    <property type="match status" value="1"/>
</dbReference>
<dbReference type="SUPFAM" id="SSF57850">
    <property type="entry name" value="RING/U-box"/>
    <property type="match status" value="1"/>
</dbReference>
<comment type="subcellular location">
    <subcellularLocation>
        <location evidence="2">Membrane</location>
        <topology evidence="2">Single-pass membrane protein</topology>
    </subcellularLocation>
</comment>
<dbReference type="KEGG" id="qsa:O6P43_001690"/>
<evidence type="ECO:0000256" key="14">
    <source>
        <dbReference type="PROSITE-ProRule" id="PRU00175"/>
    </source>
</evidence>
<evidence type="ECO:0000313" key="18">
    <source>
        <dbReference type="Proteomes" id="UP001163823"/>
    </source>
</evidence>
<evidence type="ECO:0000256" key="8">
    <source>
        <dbReference type="ARBA" id="ARBA00022771"/>
    </source>
</evidence>
<evidence type="ECO:0000256" key="7">
    <source>
        <dbReference type="ARBA" id="ARBA00022723"/>
    </source>
</evidence>
<evidence type="ECO:0000256" key="10">
    <source>
        <dbReference type="ARBA" id="ARBA00022833"/>
    </source>
</evidence>
<dbReference type="FunFam" id="3.30.40.10:FF:000503">
    <property type="entry name" value="RING-H2 finger protein ATL7"/>
    <property type="match status" value="1"/>
</dbReference>
<keyword evidence="12 15" id="KW-0472">Membrane</keyword>
<evidence type="ECO:0000256" key="13">
    <source>
        <dbReference type="ARBA" id="ARBA00024209"/>
    </source>
</evidence>
<evidence type="ECO:0000256" key="2">
    <source>
        <dbReference type="ARBA" id="ARBA00004167"/>
    </source>
</evidence>
<keyword evidence="5" id="KW-0808">Transferase</keyword>
<evidence type="ECO:0000256" key="6">
    <source>
        <dbReference type="ARBA" id="ARBA00022692"/>
    </source>
</evidence>
<keyword evidence="6 15" id="KW-0812">Transmembrane</keyword>
<sequence>MSYSNSDPPRSSCCSTSNADSTELKLYQAFIFSVTIFFTFVLLFLFYLFYLRPRRVDWSSLRMRASVDEINNDISNQSELGLKKELREMLPIVVYMESFSVKDTQCSVCLLDYQAEDRLQQIPACGHTFHMNCIDLWLSNNSTCPLCRMSLLASARSSEEPACIQRPQVYEETPTTEFFQLRSTSHSGKSIFQNCSKEDSIGARCTNHERDLDDT</sequence>